<dbReference type="AlphaFoldDB" id="A0A841HLC7"/>
<dbReference type="EC" id="1.1.1.81" evidence="4"/>
<dbReference type="InterPro" id="IPR036291">
    <property type="entry name" value="NAD(P)-bd_dom_sf"/>
</dbReference>
<dbReference type="Gene3D" id="3.40.50.720">
    <property type="entry name" value="NAD(P)-binding Rossmann-like Domain"/>
    <property type="match status" value="2"/>
</dbReference>
<sequence length="313" mass="34507">MRFVVAHHNPVSCERWRNALARELPDAEVFIWNDGETREADYAIAWAAPSAAFFARQKRLKAFFSTGAGVEKLLASSFMPAELPVVRLEDAGMGNQMATYCVGAALQWIRQGEEYAEHQRAKAWQPLPRVDLADWPIGVFGLGVLGQQVAHAFAAVGFTVNGYSRSPHSMPGIRSFAESGGEGDFDAFLSATRVLVILAPLTPQTLDRFDRDELGNLAPRSYVINVARGELLVDEALLALLDSGHLAGAALDVFRQEPLPPEHRFWMHPKIRVTPHISAITVIEPSARQVAQKVRSLERGEAISGVVERKRGY</sequence>
<dbReference type="GO" id="GO:0051287">
    <property type="term" value="F:NAD binding"/>
    <property type="evidence" value="ECO:0007669"/>
    <property type="project" value="InterPro"/>
</dbReference>
<dbReference type="SUPFAM" id="SSF51735">
    <property type="entry name" value="NAD(P)-binding Rossmann-fold domains"/>
    <property type="match status" value="1"/>
</dbReference>
<evidence type="ECO:0000256" key="2">
    <source>
        <dbReference type="ARBA" id="ARBA00023027"/>
    </source>
</evidence>
<evidence type="ECO:0000313" key="5">
    <source>
        <dbReference type="Proteomes" id="UP000588068"/>
    </source>
</evidence>
<keyword evidence="2" id="KW-0520">NAD</keyword>
<comment type="caution">
    <text evidence="4">The sequence shown here is derived from an EMBL/GenBank/DDBJ whole genome shotgun (WGS) entry which is preliminary data.</text>
</comment>
<keyword evidence="1 4" id="KW-0560">Oxidoreductase</keyword>
<dbReference type="PANTHER" id="PTHR43333">
    <property type="entry name" value="2-HACID_DH_C DOMAIN-CONTAINING PROTEIN"/>
    <property type="match status" value="1"/>
</dbReference>
<dbReference type="RefSeq" id="WP_184332651.1">
    <property type="nucleotide sequence ID" value="NZ_JACHHZ010000003.1"/>
</dbReference>
<dbReference type="InterPro" id="IPR006140">
    <property type="entry name" value="D-isomer_DH_NAD-bd"/>
</dbReference>
<dbReference type="PANTHER" id="PTHR43333:SF1">
    <property type="entry name" value="D-ISOMER SPECIFIC 2-HYDROXYACID DEHYDROGENASE NAD-BINDING DOMAIN-CONTAINING PROTEIN"/>
    <property type="match status" value="1"/>
</dbReference>
<gene>
    <name evidence="4" type="ORF">HNQ60_002758</name>
</gene>
<evidence type="ECO:0000313" key="4">
    <source>
        <dbReference type="EMBL" id="MBB6093877.1"/>
    </source>
</evidence>
<dbReference type="GO" id="GO:0030267">
    <property type="term" value="F:glyoxylate reductase (NADPH) activity"/>
    <property type="evidence" value="ECO:0007669"/>
    <property type="project" value="UniProtKB-EC"/>
</dbReference>
<proteinExistence type="predicted"/>
<dbReference type="Pfam" id="PF02826">
    <property type="entry name" value="2-Hacid_dh_C"/>
    <property type="match status" value="1"/>
</dbReference>
<name>A0A841HLC7_9GAMM</name>
<accession>A0A841HLC7</accession>
<feature type="domain" description="D-isomer specific 2-hydroxyacid dehydrogenase NAD-binding" evidence="3">
    <location>
        <begin position="103"/>
        <end position="278"/>
    </location>
</feature>
<organism evidence="4 5">
    <name type="scientific">Povalibacter uvarum</name>
    <dbReference type="NCBI Taxonomy" id="732238"/>
    <lineage>
        <taxon>Bacteria</taxon>
        <taxon>Pseudomonadati</taxon>
        <taxon>Pseudomonadota</taxon>
        <taxon>Gammaproteobacteria</taxon>
        <taxon>Steroidobacterales</taxon>
        <taxon>Steroidobacteraceae</taxon>
        <taxon>Povalibacter</taxon>
    </lineage>
</organism>
<keyword evidence="4" id="KW-0670">Pyruvate</keyword>
<dbReference type="CDD" id="cd12164">
    <property type="entry name" value="GDH_like_2"/>
    <property type="match status" value="1"/>
</dbReference>
<dbReference type="EMBL" id="JACHHZ010000003">
    <property type="protein sequence ID" value="MBB6093877.1"/>
    <property type="molecule type" value="Genomic_DNA"/>
</dbReference>
<dbReference type="Proteomes" id="UP000588068">
    <property type="component" value="Unassembled WGS sequence"/>
</dbReference>
<evidence type="ECO:0000259" key="3">
    <source>
        <dbReference type="Pfam" id="PF02826"/>
    </source>
</evidence>
<keyword evidence="5" id="KW-1185">Reference proteome</keyword>
<evidence type="ECO:0000256" key="1">
    <source>
        <dbReference type="ARBA" id="ARBA00023002"/>
    </source>
</evidence>
<reference evidence="4 5" key="1">
    <citation type="submission" date="2020-08" db="EMBL/GenBank/DDBJ databases">
        <title>Genomic Encyclopedia of Type Strains, Phase IV (KMG-IV): sequencing the most valuable type-strain genomes for metagenomic binning, comparative biology and taxonomic classification.</title>
        <authorList>
            <person name="Goeker M."/>
        </authorList>
    </citation>
    <scope>NUCLEOTIDE SEQUENCE [LARGE SCALE GENOMIC DNA]</scope>
    <source>
        <strain evidence="4 5">DSM 26723</strain>
    </source>
</reference>
<dbReference type="EC" id="1.1.1.79" evidence="4"/>
<dbReference type="GO" id="GO:0016618">
    <property type="term" value="F:hydroxypyruvate reductase [NAD(P)H] activity"/>
    <property type="evidence" value="ECO:0007669"/>
    <property type="project" value="UniProtKB-EC"/>
</dbReference>
<protein>
    <submittedName>
        <fullName evidence="4">Glyoxylate/hydroxypyruvate reductase A</fullName>
        <ecNumber evidence="4">1.1.1.79</ecNumber>
        <ecNumber evidence="4">1.1.1.81</ecNumber>
    </submittedName>
</protein>